<dbReference type="PANTHER" id="PTHR14726:SF1">
    <property type="entry name" value="JHY PROTEIN HOMOLOG"/>
    <property type="match status" value="1"/>
</dbReference>
<organism evidence="2 4">
    <name type="scientific">Biomphalaria glabrata</name>
    <name type="common">Bloodfluke planorb</name>
    <name type="synonym">Freshwater snail</name>
    <dbReference type="NCBI Taxonomy" id="6526"/>
    <lineage>
        <taxon>Eukaryota</taxon>
        <taxon>Metazoa</taxon>
        <taxon>Spiralia</taxon>
        <taxon>Lophotrochozoa</taxon>
        <taxon>Mollusca</taxon>
        <taxon>Gastropoda</taxon>
        <taxon>Heterobranchia</taxon>
        <taxon>Euthyneura</taxon>
        <taxon>Panpulmonata</taxon>
        <taxon>Hygrophila</taxon>
        <taxon>Lymnaeoidea</taxon>
        <taxon>Planorbidae</taxon>
        <taxon>Biomphalaria</taxon>
    </lineage>
</organism>
<feature type="region of interest" description="Disordered" evidence="1">
    <location>
        <begin position="1393"/>
        <end position="1457"/>
    </location>
</feature>
<evidence type="ECO:0000313" key="3">
    <source>
        <dbReference type="RefSeq" id="XP_055865842.1"/>
    </source>
</evidence>
<feature type="compositionally biased region" description="Polar residues" evidence="1">
    <location>
        <begin position="26"/>
        <end position="43"/>
    </location>
</feature>
<dbReference type="InterPro" id="IPR027968">
    <property type="entry name" value="JHY"/>
</dbReference>
<dbReference type="RefSeq" id="XP_055865842.1">
    <property type="nucleotide sequence ID" value="XM_056009867.1"/>
</dbReference>
<feature type="compositionally biased region" description="Polar residues" evidence="1">
    <location>
        <begin position="483"/>
        <end position="532"/>
    </location>
</feature>
<feature type="compositionally biased region" description="Basic residues" evidence="1">
    <location>
        <begin position="1166"/>
        <end position="1175"/>
    </location>
</feature>
<dbReference type="Pfam" id="PF15261">
    <property type="entry name" value="JHY"/>
    <property type="match status" value="1"/>
</dbReference>
<feature type="compositionally biased region" description="Basic and acidic residues" evidence="1">
    <location>
        <begin position="1416"/>
        <end position="1442"/>
    </location>
</feature>
<dbReference type="OrthoDB" id="10057281at2759"/>
<evidence type="ECO:0000313" key="4">
    <source>
        <dbReference type="RefSeq" id="XP_055865843.1"/>
    </source>
</evidence>
<feature type="region of interest" description="Disordered" evidence="1">
    <location>
        <begin position="1157"/>
        <end position="1184"/>
    </location>
</feature>
<feature type="compositionally biased region" description="Basic and acidic residues" evidence="1">
    <location>
        <begin position="74"/>
        <end position="93"/>
    </location>
</feature>
<feature type="compositionally biased region" description="Acidic residues" evidence="1">
    <location>
        <begin position="994"/>
        <end position="1004"/>
    </location>
</feature>
<evidence type="ECO:0000313" key="2">
    <source>
        <dbReference type="Proteomes" id="UP001165740"/>
    </source>
</evidence>
<dbReference type="PANTHER" id="PTHR14726">
    <property type="entry name" value="JHY PROTEIN HOMOLOG"/>
    <property type="match status" value="1"/>
</dbReference>
<sequence>MSHRTGLYSGQNKAVQLFKETHSETDNQINLSKGQSILSLPTKQTKDNKSLYVKNNRETNKKHDKINFHTKNSNSKDHSLPQSNEKENLHERQSNNLSFVKNTFNKQRLGESTDYIKKINFEKPDHSSEADKILSDVDSEEEKDIILSDLADPDRDTLGSSSSELAALKSPSRESRNSDYESSPQPTLPDEFPESGDTDTPTFTSPPAVLTRSGRGTPHPRGAKSSAKTSVGSHIIEKLSDTNQSDAYESETLLDANTNAGNSPFKSLSPAQNPLPESLIVKKTPTPIETATPRDNFKPNSKPPASFENHSPPKPGSSLTTPYSSHRLKPQGDAAKRSTASSLNRRPDVSGGFEADSLDFVKDSLENASVDVEADDDNVVDKSQGQGLIADSLEDSETEKLFSQAAKTIERDSDSPDNLLSREISLVPVNEHEKQLPLPDARKLSVTKEDSSLSIKQTDKFFPSVTPDKPIFILKSDPRKSRSSSTHTTGRLSHQSQAKLNPQPTAKTASSVHHSMRGPSTSNRVYVTSPTFSDDDETQYRLVSSRLDGDEEEDTYRELDMAAIQGQARHGTGSAKLSGGKHVTYSDSKLPVAKTQENKEPGYMSNPYGLKMAPEANEAIEITSKKQSSGQNVAADLGNPGINQQGRIINHNPQLTEQALPPSHLKEPVQRPSRVRGISLPTGPTYDPRDEEDLQRETSYQQGLQMKIQDWNRKVEEVTIPTLPLNSGSQDFVMDSLDYASVEDPARAFVEIFKADPNDYYDRQPPNVGFRNPPPLPQEFVDNKQQPATDRLKNINLENDDDVDYEDMHHHRVNPQVQPRFYKPQTDPTHGYDTMSSRYVEVGDNTERSQPSSSLTNGHSIHAGQNNYLINGQKNLKMDHKLNVQESIDYTDRSNYSKSEHDINKARPKVTEAPMEAVQPTPPKYDYINNNKEDYGKPHPKSYSLIHEVTKEEKEKLNEIFIQPKVKEKPKKGILKKKRLDNGQGGSQVTDPGQFEDEQQEDERELSPAEQVWAQRSSTLAKRFDGKGRQGKITGALQKYNSESSLNQTRRPSQQKPYPADRKAFLTEMPTPPSQESSYNNQVSLPYSPRQNDIQVLPVSSQIILDDGQRISVDVNLKLIPTQPMSPQYQQYPPHGQNLHQYPQQYTQQQPQYLPHAQNVHSQQQHPHHSYHHHHPDVDYGRQYPAAPQYVDDSISSHDMQALEYNPTSPQGYRENYRYVSPRERYSADEALRQLNSSRTDINPYGKIPPIQRSADGQHPSSAPEQAGSYTDMFRKQKEKNNEKPWYRVYGLKDYRKMQKEVRLGTLGPDLDSDVLKERREKFQRQSDYAKQVMEKNKQDLVHKKPPAFPRPKEENDIMNRRKLAVEYAKSVPKPIIKPQPTEYNNYELASERSPIAKHHRKPGDMVTPSPRLPQKQKEPDLLDIDKLRQRYEEDKQNEALIRRNRSNSLPKGEKFY</sequence>
<protein>
    <submittedName>
        <fullName evidence="3 4">Uncharacterized protein LOC106073578</fullName>
    </submittedName>
</protein>
<evidence type="ECO:0000256" key="1">
    <source>
        <dbReference type="SAM" id="MobiDB-lite"/>
    </source>
</evidence>
<name>A0A9W2YSW3_BIOGL</name>
<proteinExistence type="predicted"/>
<feature type="compositionally biased region" description="Basic and acidic residues" evidence="1">
    <location>
        <begin position="44"/>
        <end position="67"/>
    </location>
</feature>
<dbReference type="GO" id="GO:0035082">
    <property type="term" value="P:axoneme assembly"/>
    <property type="evidence" value="ECO:0007669"/>
    <property type="project" value="TreeGrafter"/>
</dbReference>
<accession>A0A9W2YSW3</accession>
<feature type="region of interest" description="Disordered" evidence="1">
    <location>
        <begin position="1239"/>
        <end position="1268"/>
    </location>
</feature>
<dbReference type="Proteomes" id="UP001165740">
    <property type="component" value="Chromosome 14"/>
</dbReference>
<feature type="region of interest" description="Disordered" evidence="1">
    <location>
        <begin position="147"/>
        <end position="355"/>
    </location>
</feature>
<dbReference type="GeneID" id="106073578"/>
<feature type="region of interest" description="Disordered" evidence="1">
    <location>
        <begin position="1036"/>
        <end position="1059"/>
    </location>
</feature>
<feature type="compositionally biased region" description="Polar residues" evidence="1">
    <location>
        <begin position="1039"/>
        <end position="1056"/>
    </location>
</feature>
<reference evidence="3 4" key="1">
    <citation type="submission" date="2025-04" db="UniProtKB">
        <authorList>
            <consortium name="RefSeq"/>
        </authorList>
    </citation>
    <scope>IDENTIFICATION</scope>
</reference>
<keyword evidence="2" id="KW-1185">Reference proteome</keyword>
<feature type="compositionally biased region" description="Polar residues" evidence="1">
    <location>
        <begin position="94"/>
        <end position="103"/>
    </location>
</feature>
<feature type="region of interest" description="Disordered" evidence="1">
    <location>
        <begin position="19"/>
        <end position="103"/>
    </location>
</feature>
<feature type="region of interest" description="Disordered" evidence="1">
    <location>
        <begin position="1335"/>
        <end position="1354"/>
    </location>
</feature>
<feature type="region of interest" description="Disordered" evidence="1">
    <location>
        <begin position="664"/>
        <end position="694"/>
    </location>
</feature>
<feature type="region of interest" description="Disordered" evidence="1">
    <location>
        <begin position="472"/>
        <end position="533"/>
    </location>
</feature>
<dbReference type="RefSeq" id="XP_055865843.1">
    <property type="nucleotide sequence ID" value="XM_056009868.1"/>
</dbReference>
<feature type="compositionally biased region" description="Polar residues" evidence="1">
    <location>
        <begin position="255"/>
        <end position="272"/>
    </location>
</feature>
<gene>
    <name evidence="3 4" type="primary">LOC106073578</name>
</gene>
<feature type="region of interest" description="Disordered" evidence="1">
    <location>
        <begin position="972"/>
        <end position="1011"/>
    </location>
</feature>
<dbReference type="OMA" id="KSSAHYM"/>